<evidence type="ECO:0000256" key="6">
    <source>
        <dbReference type="ARBA" id="ARBA00022741"/>
    </source>
</evidence>
<name>A0A835Q5K6_VANPL</name>
<evidence type="ECO:0000256" key="1">
    <source>
        <dbReference type="ARBA" id="ARBA00004236"/>
    </source>
</evidence>
<feature type="region of interest" description="Disordered" evidence="10">
    <location>
        <begin position="24"/>
        <end position="48"/>
    </location>
</feature>
<sequence length="373" mass="41924">MAWVWNWFTCFGNFCKKNIQTEEVPEARGGRRANPEQINPPPRGVRRENIETASEEDSQHYKNAKAFRFDELMAATNNFRGFGKVYKGRLQGTDQIVAIKQLNLEGEQGNREFYVEILMLSLLHHPNLVTLIGYCADGAQRLVVYEYVPLGSLADHLHDVTPNKMPLDWRLRIEIALGAAKGLEYLHDIANPAVIYRDLKSSNILLGEDYQPKLSDFGLARLAPEDEDGSHVTTTVMGTYGYCAPEYIMTGRVNSKSDIFSFGVLLLELITGRKAFDNTRVPAERSLVEWVRPFMRERTSCHRLADPLLQGHYPKRGVQQLFSLAGLCINEKPSMRPVIADVVTALSHVPITYGEGSSSSVSPAVHQSSRNRS</sequence>
<dbReference type="GO" id="GO:0004674">
    <property type="term" value="F:protein serine/threonine kinase activity"/>
    <property type="evidence" value="ECO:0007669"/>
    <property type="project" value="UniProtKB-KW"/>
</dbReference>
<dbReference type="Gene3D" id="1.10.510.10">
    <property type="entry name" value="Transferase(Phosphotransferase) domain 1"/>
    <property type="match status" value="1"/>
</dbReference>
<feature type="domain" description="Protein kinase" evidence="11">
    <location>
        <begin position="71"/>
        <end position="351"/>
    </location>
</feature>
<accession>A0A835Q5K6</accession>
<dbReference type="PROSITE" id="PS50011">
    <property type="entry name" value="PROTEIN_KINASE_DOM"/>
    <property type="match status" value="1"/>
</dbReference>
<dbReference type="FunFam" id="1.10.510.10:FF:000032">
    <property type="entry name" value="Serine/threonine-protein kinase PBS1"/>
    <property type="match status" value="1"/>
</dbReference>
<dbReference type="GO" id="GO:0005886">
    <property type="term" value="C:plasma membrane"/>
    <property type="evidence" value="ECO:0007669"/>
    <property type="project" value="UniProtKB-SubCell"/>
</dbReference>
<evidence type="ECO:0000256" key="7">
    <source>
        <dbReference type="ARBA" id="ARBA00022777"/>
    </source>
</evidence>
<evidence type="ECO:0000313" key="12">
    <source>
        <dbReference type="EMBL" id="KAG0464625.1"/>
    </source>
</evidence>
<dbReference type="OrthoDB" id="4062651at2759"/>
<evidence type="ECO:0000256" key="10">
    <source>
        <dbReference type="SAM" id="MobiDB-lite"/>
    </source>
</evidence>
<dbReference type="PROSITE" id="PS00108">
    <property type="entry name" value="PROTEIN_KINASE_ST"/>
    <property type="match status" value="1"/>
</dbReference>
<gene>
    <name evidence="12" type="ORF">HPP92_018789</name>
</gene>
<dbReference type="InterPro" id="IPR008271">
    <property type="entry name" value="Ser/Thr_kinase_AS"/>
</dbReference>
<proteinExistence type="inferred from homology"/>
<keyword evidence="3" id="KW-1003">Cell membrane</keyword>
<dbReference type="CDD" id="cd14066">
    <property type="entry name" value="STKc_IRAK"/>
    <property type="match status" value="1"/>
</dbReference>
<keyword evidence="8" id="KW-0067">ATP-binding</keyword>
<evidence type="ECO:0000256" key="4">
    <source>
        <dbReference type="ARBA" id="ARBA00022527"/>
    </source>
</evidence>
<keyword evidence="9" id="KW-0472">Membrane</keyword>
<dbReference type="InterPro" id="IPR011009">
    <property type="entry name" value="Kinase-like_dom_sf"/>
</dbReference>
<evidence type="ECO:0000256" key="8">
    <source>
        <dbReference type="ARBA" id="ARBA00022840"/>
    </source>
</evidence>
<comment type="subcellular location">
    <subcellularLocation>
        <location evidence="1">Cell membrane</location>
    </subcellularLocation>
</comment>
<organism evidence="12 13">
    <name type="scientific">Vanilla planifolia</name>
    <name type="common">Vanilla</name>
    <dbReference type="NCBI Taxonomy" id="51239"/>
    <lineage>
        <taxon>Eukaryota</taxon>
        <taxon>Viridiplantae</taxon>
        <taxon>Streptophyta</taxon>
        <taxon>Embryophyta</taxon>
        <taxon>Tracheophyta</taxon>
        <taxon>Spermatophyta</taxon>
        <taxon>Magnoliopsida</taxon>
        <taxon>Liliopsida</taxon>
        <taxon>Asparagales</taxon>
        <taxon>Orchidaceae</taxon>
        <taxon>Vanilloideae</taxon>
        <taxon>Vanilleae</taxon>
        <taxon>Vanilla</taxon>
    </lineage>
</organism>
<dbReference type="Proteomes" id="UP000639772">
    <property type="component" value="Chromosome 10"/>
</dbReference>
<evidence type="ECO:0000256" key="3">
    <source>
        <dbReference type="ARBA" id="ARBA00022475"/>
    </source>
</evidence>
<feature type="compositionally biased region" description="Low complexity" evidence="10">
    <location>
        <begin position="357"/>
        <end position="373"/>
    </location>
</feature>
<protein>
    <recommendedName>
        <fullName evidence="11">Protein kinase domain-containing protein</fullName>
    </recommendedName>
</protein>
<dbReference type="InterPro" id="IPR000719">
    <property type="entry name" value="Prot_kinase_dom"/>
</dbReference>
<dbReference type="Gene3D" id="3.30.200.20">
    <property type="entry name" value="Phosphorylase Kinase, domain 1"/>
    <property type="match status" value="1"/>
</dbReference>
<comment type="caution">
    <text evidence="12">The sequence shown here is derived from an EMBL/GenBank/DDBJ whole genome shotgun (WGS) entry which is preliminary data.</text>
</comment>
<reference evidence="12 13" key="1">
    <citation type="journal article" date="2020" name="Nat. Food">
        <title>A phased Vanilla planifolia genome enables genetic improvement of flavour and production.</title>
        <authorList>
            <person name="Hasing T."/>
            <person name="Tang H."/>
            <person name="Brym M."/>
            <person name="Khazi F."/>
            <person name="Huang T."/>
            <person name="Chambers A.H."/>
        </authorList>
    </citation>
    <scope>NUCLEOTIDE SEQUENCE [LARGE SCALE GENOMIC DNA]</scope>
    <source>
        <tissue evidence="12">Leaf</tissue>
    </source>
</reference>
<evidence type="ECO:0000256" key="9">
    <source>
        <dbReference type="ARBA" id="ARBA00023136"/>
    </source>
</evidence>
<dbReference type="PANTHER" id="PTHR47985">
    <property type="entry name" value="OS07G0668900 PROTEIN"/>
    <property type="match status" value="1"/>
</dbReference>
<dbReference type="Pfam" id="PF00069">
    <property type="entry name" value="Pkinase"/>
    <property type="match status" value="1"/>
</dbReference>
<evidence type="ECO:0000313" key="13">
    <source>
        <dbReference type="Proteomes" id="UP000639772"/>
    </source>
</evidence>
<keyword evidence="4" id="KW-0723">Serine/threonine-protein kinase</keyword>
<dbReference type="EMBL" id="JADCNM010000010">
    <property type="protein sequence ID" value="KAG0464625.1"/>
    <property type="molecule type" value="Genomic_DNA"/>
</dbReference>
<dbReference type="SMART" id="SM00220">
    <property type="entry name" value="S_TKc"/>
    <property type="match status" value="1"/>
</dbReference>
<evidence type="ECO:0000256" key="5">
    <source>
        <dbReference type="ARBA" id="ARBA00022679"/>
    </source>
</evidence>
<comment type="similarity">
    <text evidence="2">Belongs to the protein kinase superfamily. Ser/Thr protein kinase family.</text>
</comment>
<dbReference type="SUPFAM" id="SSF56112">
    <property type="entry name" value="Protein kinase-like (PK-like)"/>
    <property type="match status" value="1"/>
</dbReference>
<dbReference type="GO" id="GO:0005524">
    <property type="term" value="F:ATP binding"/>
    <property type="evidence" value="ECO:0007669"/>
    <property type="project" value="UniProtKB-KW"/>
</dbReference>
<evidence type="ECO:0000256" key="2">
    <source>
        <dbReference type="ARBA" id="ARBA00008684"/>
    </source>
</evidence>
<evidence type="ECO:0000259" key="11">
    <source>
        <dbReference type="PROSITE" id="PS50011"/>
    </source>
</evidence>
<dbReference type="AlphaFoldDB" id="A0A835Q5K6"/>
<dbReference type="PANTHER" id="PTHR47985:SF4">
    <property type="entry name" value="SERINE_THREONINE-PROTEIN KINASE PBL27"/>
    <property type="match status" value="1"/>
</dbReference>
<keyword evidence="6" id="KW-0547">Nucleotide-binding</keyword>
<feature type="region of interest" description="Disordered" evidence="10">
    <location>
        <begin position="354"/>
        <end position="373"/>
    </location>
</feature>
<keyword evidence="7" id="KW-0418">Kinase</keyword>
<keyword evidence="5" id="KW-0808">Transferase</keyword>